<sequence length="122" mass="13262">MPNLKFPRDSRQFSESNFAVSCDSTFFRTSAVVTATPTEEEKDVDCLAVAEGVTVGRRSSLEADTSTSDRRRECDVGSRTPDDVECPAVTEGVIRSRRSSPDTRRQAVAGVAKKANEIVGEC</sequence>
<dbReference type="EMBL" id="JABSTQ010001142">
    <property type="protein sequence ID" value="KAG0444955.1"/>
    <property type="molecule type" value="Genomic_DNA"/>
</dbReference>
<organism evidence="1 2">
    <name type="scientific">Ixodes persulcatus</name>
    <name type="common">Taiga tick</name>
    <dbReference type="NCBI Taxonomy" id="34615"/>
    <lineage>
        <taxon>Eukaryota</taxon>
        <taxon>Metazoa</taxon>
        <taxon>Ecdysozoa</taxon>
        <taxon>Arthropoda</taxon>
        <taxon>Chelicerata</taxon>
        <taxon>Arachnida</taxon>
        <taxon>Acari</taxon>
        <taxon>Parasitiformes</taxon>
        <taxon>Ixodida</taxon>
        <taxon>Ixodoidea</taxon>
        <taxon>Ixodidae</taxon>
        <taxon>Ixodinae</taxon>
        <taxon>Ixodes</taxon>
    </lineage>
</organism>
<dbReference type="Proteomes" id="UP000805193">
    <property type="component" value="Unassembled WGS sequence"/>
</dbReference>
<comment type="caution">
    <text evidence="1">The sequence shown here is derived from an EMBL/GenBank/DDBJ whole genome shotgun (WGS) entry which is preliminary data.</text>
</comment>
<keyword evidence="2" id="KW-1185">Reference proteome</keyword>
<evidence type="ECO:0000313" key="1">
    <source>
        <dbReference type="EMBL" id="KAG0444955.1"/>
    </source>
</evidence>
<reference evidence="1 2" key="1">
    <citation type="journal article" date="2020" name="Cell">
        <title>Large-Scale Comparative Analyses of Tick Genomes Elucidate Their Genetic Diversity and Vector Capacities.</title>
        <authorList>
            <consortium name="Tick Genome and Microbiome Consortium (TIGMIC)"/>
            <person name="Jia N."/>
            <person name="Wang J."/>
            <person name="Shi W."/>
            <person name="Du L."/>
            <person name="Sun Y."/>
            <person name="Zhan W."/>
            <person name="Jiang J.F."/>
            <person name="Wang Q."/>
            <person name="Zhang B."/>
            <person name="Ji P."/>
            <person name="Bell-Sakyi L."/>
            <person name="Cui X.M."/>
            <person name="Yuan T.T."/>
            <person name="Jiang B.G."/>
            <person name="Yang W.F."/>
            <person name="Lam T.T."/>
            <person name="Chang Q.C."/>
            <person name="Ding S.J."/>
            <person name="Wang X.J."/>
            <person name="Zhu J.G."/>
            <person name="Ruan X.D."/>
            <person name="Zhao L."/>
            <person name="Wei J.T."/>
            <person name="Ye R.Z."/>
            <person name="Que T.C."/>
            <person name="Du C.H."/>
            <person name="Zhou Y.H."/>
            <person name="Cheng J.X."/>
            <person name="Dai P.F."/>
            <person name="Guo W.B."/>
            <person name="Han X.H."/>
            <person name="Huang E.J."/>
            <person name="Li L.F."/>
            <person name="Wei W."/>
            <person name="Gao Y.C."/>
            <person name="Liu J.Z."/>
            <person name="Shao H.Z."/>
            <person name="Wang X."/>
            <person name="Wang C.C."/>
            <person name="Yang T.C."/>
            <person name="Huo Q.B."/>
            <person name="Li W."/>
            <person name="Chen H.Y."/>
            <person name="Chen S.E."/>
            <person name="Zhou L.G."/>
            <person name="Ni X.B."/>
            <person name="Tian J.H."/>
            <person name="Sheng Y."/>
            <person name="Liu T."/>
            <person name="Pan Y.S."/>
            <person name="Xia L.Y."/>
            <person name="Li J."/>
            <person name="Zhao F."/>
            <person name="Cao W.C."/>
        </authorList>
    </citation>
    <scope>NUCLEOTIDE SEQUENCE [LARGE SCALE GENOMIC DNA]</scope>
    <source>
        <strain evidence="1">Iper-2018</strain>
    </source>
</reference>
<evidence type="ECO:0000313" key="2">
    <source>
        <dbReference type="Proteomes" id="UP000805193"/>
    </source>
</evidence>
<protein>
    <submittedName>
        <fullName evidence="1">Uncharacterized protein</fullName>
    </submittedName>
</protein>
<gene>
    <name evidence="1" type="ORF">HPB47_011402</name>
</gene>
<accession>A0AC60QZ40</accession>
<proteinExistence type="predicted"/>
<name>A0AC60QZ40_IXOPE</name>